<name>A0A9P4UUG3_9PEZI</name>
<accession>A0A9P4UUG3</accession>
<dbReference type="Proteomes" id="UP000799441">
    <property type="component" value="Unassembled WGS sequence"/>
</dbReference>
<keyword evidence="2" id="KW-1185">Reference proteome</keyword>
<dbReference type="EMBL" id="MU003768">
    <property type="protein sequence ID" value="KAF2725115.1"/>
    <property type="molecule type" value="Genomic_DNA"/>
</dbReference>
<organism evidence="1 2">
    <name type="scientific">Polychaeton citri CBS 116435</name>
    <dbReference type="NCBI Taxonomy" id="1314669"/>
    <lineage>
        <taxon>Eukaryota</taxon>
        <taxon>Fungi</taxon>
        <taxon>Dikarya</taxon>
        <taxon>Ascomycota</taxon>
        <taxon>Pezizomycotina</taxon>
        <taxon>Dothideomycetes</taxon>
        <taxon>Dothideomycetidae</taxon>
        <taxon>Capnodiales</taxon>
        <taxon>Capnodiaceae</taxon>
        <taxon>Polychaeton</taxon>
    </lineage>
</organism>
<reference evidence="1" key="1">
    <citation type="journal article" date="2020" name="Stud. Mycol.">
        <title>101 Dothideomycetes genomes: a test case for predicting lifestyles and emergence of pathogens.</title>
        <authorList>
            <person name="Haridas S."/>
            <person name="Albert R."/>
            <person name="Binder M."/>
            <person name="Bloem J."/>
            <person name="Labutti K."/>
            <person name="Salamov A."/>
            <person name="Andreopoulos B."/>
            <person name="Baker S."/>
            <person name="Barry K."/>
            <person name="Bills G."/>
            <person name="Bluhm B."/>
            <person name="Cannon C."/>
            <person name="Castanera R."/>
            <person name="Culley D."/>
            <person name="Daum C."/>
            <person name="Ezra D."/>
            <person name="Gonzalez J."/>
            <person name="Henrissat B."/>
            <person name="Kuo A."/>
            <person name="Liang C."/>
            <person name="Lipzen A."/>
            <person name="Lutzoni F."/>
            <person name="Magnuson J."/>
            <person name="Mondo S."/>
            <person name="Nolan M."/>
            <person name="Ohm R."/>
            <person name="Pangilinan J."/>
            <person name="Park H.-J."/>
            <person name="Ramirez L."/>
            <person name="Alfaro M."/>
            <person name="Sun H."/>
            <person name="Tritt A."/>
            <person name="Yoshinaga Y."/>
            <person name="Zwiers L.-H."/>
            <person name="Turgeon B."/>
            <person name="Goodwin S."/>
            <person name="Spatafora J."/>
            <person name="Crous P."/>
            <person name="Grigoriev I."/>
        </authorList>
    </citation>
    <scope>NUCLEOTIDE SEQUENCE</scope>
    <source>
        <strain evidence="1">CBS 116435</strain>
    </source>
</reference>
<evidence type="ECO:0000313" key="2">
    <source>
        <dbReference type="Proteomes" id="UP000799441"/>
    </source>
</evidence>
<gene>
    <name evidence="1" type="ORF">K431DRAFT_281083</name>
</gene>
<evidence type="ECO:0000313" key="1">
    <source>
        <dbReference type="EMBL" id="KAF2725115.1"/>
    </source>
</evidence>
<sequence>MWVFLVSHRSLTGDPSVGESGRKIGPGRSALELQRVGSLGRLQPYSRFGGGRRWAQRLNKASLTAKSCAGGWAPVMVYTVVASLRMLGNSVCLGAACLPDLTYLDNLGLKRVAHGPHTQDSRFGISD</sequence>
<dbReference type="AlphaFoldDB" id="A0A9P4UUG3"/>
<protein>
    <submittedName>
        <fullName evidence="1">Uncharacterized protein</fullName>
    </submittedName>
</protein>
<proteinExistence type="predicted"/>
<comment type="caution">
    <text evidence="1">The sequence shown here is derived from an EMBL/GenBank/DDBJ whole genome shotgun (WGS) entry which is preliminary data.</text>
</comment>